<evidence type="ECO:0000256" key="1">
    <source>
        <dbReference type="ARBA" id="ARBA00023015"/>
    </source>
</evidence>
<dbReference type="Pfam" id="PF00392">
    <property type="entry name" value="GntR"/>
    <property type="match status" value="1"/>
</dbReference>
<keyword evidence="1" id="KW-0805">Transcription regulation</keyword>
<dbReference type="Gene3D" id="1.10.10.10">
    <property type="entry name" value="Winged helix-like DNA-binding domain superfamily/Winged helix DNA-binding domain"/>
    <property type="match status" value="1"/>
</dbReference>
<organism evidence="6 7">
    <name type="scientific">Pandoraea nosoerga</name>
    <dbReference type="NCBI Taxonomy" id="2508296"/>
    <lineage>
        <taxon>Bacteria</taxon>
        <taxon>Pseudomonadati</taxon>
        <taxon>Pseudomonadota</taxon>
        <taxon>Betaproteobacteria</taxon>
        <taxon>Burkholderiales</taxon>
        <taxon>Burkholderiaceae</taxon>
        <taxon>Pandoraea</taxon>
    </lineage>
</organism>
<dbReference type="Proteomes" id="UP000367825">
    <property type="component" value="Unassembled WGS sequence"/>
</dbReference>
<dbReference type="RefSeq" id="WP_150554152.1">
    <property type="nucleotide sequence ID" value="NZ_CABPSC010000001.1"/>
</dbReference>
<feature type="domain" description="HTH gntR-type" evidence="5">
    <location>
        <begin position="14"/>
        <end position="81"/>
    </location>
</feature>
<protein>
    <submittedName>
        <fullName evidence="6">Transcriptional regulator</fullName>
    </submittedName>
</protein>
<evidence type="ECO:0000313" key="7">
    <source>
        <dbReference type="Proteomes" id="UP000367825"/>
    </source>
</evidence>
<gene>
    <name evidence="6" type="ORF">PNO31109_00223</name>
</gene>
<dbReference type="InterPro" id="IPR011711">
    <property type="entry name" value="GntR_C"/>
</dbReference>
<evidence type="ECO:0000313" key="6">
    <source>
        <dbReference type="EMBL" id="VVD63561.1"/>
    </source>
</evidence>
<evidence type="ECO:0000259" key="5">
    <source>
        <dbReference type="PROSITE" id="PS50949"/>
    </source>
</evidence>
<dbReference type="OrthoDB" id="9799812at2"/>
<dbReference type="InterPro" id="IPR008920">
    <property type="entry name" value="TF_FadR/GntR_C"/>
</dbReference>
<dbReference type="Gene3D" id="1.20.120.530">
    <property type="entry name" value="GntR ligand-binding domain-like"/>
    <property type="match status" value="1"/>
</dbReference>
<dbReference type="SUPFAM" id="SSF48008">
    <property type="entry name" value="GntR ligand-binding domain-like"/>
    <property type="match status" value="1"/>
</dbReference>
<dbReference type="PROSITE" id="PS50949">
    <property type="entry name" value="HTH_GNTR"/>
    <property type="match status" value="1"/>
</dbReference>
<evidence type="ECO:0000256" key="3">
    <source>
        <dbReference type="ARBA" id="ARBA00023163"/>
    </source>
</evidence>
<feature type="compositionally biased region" description="Acidic residues" evidence="4">
    <location>
        <begin position="144"/>
        <end position="154"/>
    </location>
</feature>
<dbReference type="SUPFAM" id="SSF46785">
    <property type="entry name" value="Winged helix' DNA-binding domain"/>
    <property type="match status" value="1"/>
</dbReference>
<name>A0A5E4RL69_9BURK</name>
<sequence>MHSSSPFSLQAADATLAQSAYLRLRADIVQGRLAPGEKLRVEHLKDRYEVGAGTLREALALLVADALVVQHGHRGFRVTPISLADFIDITETRVQLETEALRQSVSLGDDAWEADLTSAFHLLTLAEERLGGAAQGKEGKGDGEEGDVGDEEDSGNGRDGGGNRFAQWEARNRAFHEALIRACPSRWLHHFLAILYRQSERYRRLSITHRPVPRDVHEEHQAIFDACLARDADRAAALLAAHIRKTLEAVRELPEAILNAGTAPLAAVR</sequence>
<dbReference type="AlphaFoldDB" id="A0A5E4RL69"/>
<dbReference type="GO" id="GO:0003700">
    <property type="term" value="F:DNA-binding transcription factor activity"/>
    <property type="evidence" value="ECO:0007669"/>
    <property type="project" value="InterPro"/>
</dbReference>
<feature type="region of interest" description="Disordered" evidence="4">
    <location>
        <begin position="133"/>
        <end position="163"/>
    </location>
</feature>
<dbReference type="SMART" id="SM00345">
    <property type="entry name" value="HTH_GNTR"/>
    <property type="match status" value="1"/>
</dbReference>
<dbReference type="EMBL" id="CABPSC010000001">
    <property type="protein sequence ID" value="VVD63561.1"/>
    <property type="molecule type" value="Genomic_DNA"/>
</dbReference>
<evidence type="ECO:0000256" key="2">
    <source>
        <dbReference type="ARBA" id="ARBA00023125"/>
    </source>
</evidence>
<dbReference type="InterPro" id="IPR036390">
    <property type="entry name" value="WH_DNA-bd_sf"/>
</dbReference>
<reference evidence="6 7" key="1">
    <citation type="submission" date="2019-08" db="EMBL/GenBank/DDBJ databases">
        <authorList>
            <person name="Peeters C."/>
        </authorList>
    </citation>
    <scope>NUCLEOTIDE SEQUENCE [LARGE SCALE GENOMIC DNA]</scope>
    <source>
        <strain evidence="6 7">LMG 31109</strain>
    </source>
</reference>
<keyword evidence="7" id="KW-1185">Reference proteome</keyword>
<proteinExistence type="predicted"/>
<keyword evidence="3" id="KW-0804">Transcription</keyword>
<accession>A0A5E4RL69</accession>
<dbReference type="InterPro" id="IPR036388">
    <property type="entry name" value="WH-like_DNA-bd_sf"/>
</dbReference>
<dbReference type="PANTHER" id="PTHR43537:SF20">
    <property type="entry name" value="HTH-TYPE TRANSCRIPTIONAL REPRESSOR GLAR"/>
    <property type="match status" value="1"/>
</dbReference>
<evidence type="ECO:0000256" key="4">
    <source>
        <dbReference type="SAM" id="MobiDB-lite"/>
    </source>
</evidence>
<keyword evidence="2" id="KW-0238">DNA-binding</keyword>
<dbReference type="Pfam" id="PF07729">
    <property type="entry name" value="FCD"/>
    <property type="match status" value="1"/>
</dbReference>
<dbReference type="SMART" id="SM00895">
    <property type="entry name" value="FCD"/>
    <property type="match status" value="1"/>
</dbReference>
<dbReference type="PANTHER" id="PTHR43537">
    <property type="entry name" value="TRANSCRIPTIONAL REGULATOR, GNTR FAMILY"/>
    <property type="match status" value="1"/>
</dbReference>
<dbReference type="InterPro" id="IPR000524">
    <property type="entry name" value="Tscrpt_reg_HTH_GntR"/>
</dbReference>
<dbReference type="GO" id="GO:0003677">
    <property type="term" value="F:DNA binding"/>
    <property type="evidence" value="ECO:0007669"/>
    <property type="project" value="UniProtKB-KW"/>
</dbReference>